<reference evidence="1" key="1">
    <citation type="journal article" date="2015" name="Nature">
        <title>Complex archaea that bridge the gap between prokaryotes and eukaryotes.</title>
        <authorList>
            <person name="Spang A."/>
            <person name="Saw J.H."/>
            <person name="Jorgensen S.L."/>
            <person name="Zaremba-Niedzwiedzka K."/>
            <person name="Martijn J."/>
            <person name="Lind A.E."/>
            <person name="van Eijk R."/>
            <person name="Schleper C."/>
            <person name="Guy L."/>
            <person name="Ettema T.J."/>
        </authorList>
    </citation>
    <scope>NUCLEOTIDE SEQUENCE</scope>
</reference>
<organism evidence="1">
    <name type="scientific">marine sediment metagenome</name>
    <dbReference type="NCBI Taxonomy" id="412755"/>
    <lineage>
        <taxon>unclassified sequences</taxon>
        <taxon>metagenomes</taxon>
        <taxon>ecological metagenomes</taxon>
    </lineage>
</organism>
<evidence type="ECO:0000313" key="1">
    <source>
        <dbReference type="EMBL" id="KKN22937.1"/>
    </source>
</evidence>
<gene>
    <name evidence="1" type="ORF">LCGC14_0910120</name>
</gene>
<comment type="caution">
    <text evidence="1">The sequence shown here is derived from an EMBL/GenBank/DDBJ whole genome shotgun (WGS) entry which is preliminary data.</text>
</comment>
<dbReference type="EMBL" id="LAZR01003017">
    <property type="protein sequence ID" value="KKN22937.1"/>
    <property type="molecule type" value="Genomic_DNA"/>
</dbReference>
<name>A0A0F9PEN2_9ZZZZ</name>
<sequence length="106" mass="12624">MSDMRHLLENILRDDINDDLERKIKTDKRIMSVLAEPNGNCSCEDADDHGWCISVEINQSHHILARRRLFIRMGIIYPNQLNVYDERQRWVAVATANLEERKWKFE</sequence>
<dbReference type="AlphaFoldDB" id="A0A0F9PEN2"/>
<proteinExistence type="predicted"/>
<accession>A0A0F9PEN2</accession>
<protein>
    <submittedName>
        <fullName evidence="1">Uncharacterized protein</fullName>
    </submittedName>
</protein>